<dbReference type="PANTHER" id="PTHR43818">
    <property type="entry name" value="BCDNA.GH03377"/>
    <property type="match status" value="1"/>
</dbReference>
<dbReference type="InterPro" id="IPR043906">
    <property type="entry name" value="Gfo/Idh/MocA_OxRdtase_bact_C"/>
</dbReference>
<dbReference type="RefSeq" id="WP_194536345.1">
    <property type="nucleotide sequence ID" value="NZ_JACEFB010000001.1"/>
</dbReference>
<evidence type="ECO:0000313" key="4">
    <source>
        <dbReference type="Proteomes" id="UP000542342"/>
    </source>
</evidence>
<protein>
    <submittedName>
        <fullName evidence="3">Gfo/Idh/MocA family oxidoreductase</fullName>
    </submittedName>
</protein>
<gene>
    <name evidence="3" type="ORF">H0921_02035</name>
</gene>
<dbReference type="Pfam" id="PF19051">
    <property type="entry name" value="GFO_IDH_MocA_C2"/>
    <property type="match status" value="1"/>
</dbReference>
<dbReference type="InterPro" id="IPR006311">
    <property type="entry name" value="TAT_signal"/>
</dbReference>
<name>A0A7V8VBD4_9BACT</name>
<organism evidence="3 4">
    <name type="scientific">Thermogemmata fonticola</name>
    <dbReference type="NCBI Taxonomy" id="2755323"/>
    <lineage>
        <taxon>Bacteria</taxon>
        <taxon>Pseudomonadati</taxon>
        <taxon>Planctomycetota</taxon>
        <taxon>Planctomycetia</taxon>
        <taxon>Gemmatales</taxon>
        <taxon>Gemmataceae</taxon>
        <taxon>Thermogemmata</taxon>
    </lineage>
</organism>
<evidence type="ECO:0000259" key="2">
    <source>
        <dbReference type="Pfam" id="PF19051"/>
    </source>
</evidence>
<dbReference type="SUPFAM" id="SSF51735">
    <property type="entry name" value="NAD(P)-binding Rossmann-fold domains"/>
    <property type="match status" value="1"/>
</dbReference>
<dbReference type="AlphaFoldDB" id="A0A7V8VBD4"/>
<comment type="caution">
    <text evidence="3">The sequence shown here is derived from an EMBL/GenBank/DDBJ whole genome shotgun (WGS) entry which is preliminary data.</text>
</comment>
<dbReference type="EMBL" id="JACEFB010000001">
    <property type="protein sequence ID" value="MBA2224936.1"/>
    <property type="molecule type" value="Genomic_DNA"/>
</dbReference>
<sequence length="446" mass="48623">MPSPALHRRQFLRAVGVAGASVGLGASPQTARPGAAVDRVNVGVIGVGGRGAVNLAGVAAVDGVNIVALCDVDEEALAKAAAKFPKAAIEHDFRKLLERKEVEAVVISTPDHTHAPAAALALRQGKHVYVEKPLTHSVYEARVLTELAAQSRCATQMGNQHHSSETYRRAVEWVQAGVIGPVRQVHAWTNRPIWPQGIDRPAETPPVPRHVHWDLWLGPAPERPYHPAYHPFRWRGWWDFGTGALGDMGCHILDPIVWALHLSAPTEVEAESSGLHPETAPKWSVIRWTFPARRLQGRPSPQDQLPPVQLTWYDGGKLPPKDLFEGVKIPGNGSLLIGDKGKLLLPHGGGPLQLLPQAQFAGFQAPAPFLPRSPGHYREWIEACKGGKPAGSHFGYAGPLTEIVLLGNVALRTGRKILWDSAALKALHCPEADRFLRREYRKGWTL</sequence>
<dbReference type="InterPro" id="IPR019546">
    <property type="entry name" value="TAT_signal_bac_arc"/>
</dbReference>
<dbReference type="PANTHER" id="PTHR43818:SF10">
    <property type="entry name" value="NADH-DEPENDENT DEHYDROGENASE-RELATED"/>
    <property type="match status" value="1"/>
</dbReference>
<dbReference type="InterPro" id="IPR036291">
    <property type="entry name" value="NAD(P)-bd_dom_sf"/>
</dbReference>
<evidence type="ECO:0000313" key="3">
    <source>
        <dbReference type="EMBL" id="MBA2224936.1"/>
    </source>
</evidence>
<dbReference type="InterPro" id="IPR050463">
    <property type="entry name" value="Gfo/Idh/MocA_oxidrdct_glycsds"/>
</dbReference>
<dbReference type="PROSITE" id="PS51318">
    <property type="entry name" value="TAT"/>
    <property type="match status" value="1"/>
</dbReference>
<feature type="domain" description="Gfo/Idh/MocA-like oxidoreductase N-terminal" evidence="1">
    <location>
        <begin position="40"/>
        <end position="158"/>
    </location>
</feature>
<dbReference type="InterPro" id="IPR000683">
    <property type="entry name" value="Gfo/Idh/MocA-like_OxRdtase_N"/>
</dbReference>
<reference evidence="3 4" key="1">
    <citation type="submission" date="2020-07" db="EMBL/GenBank/DDBJ databases">
        <title>Thermogemmata thermophila gen. nov., sp. nov., a novel moderate thermophilic planctomycete from a Kamchatka hot spring.</title>
        <authorList>
            <person name="Elcheninov A.G."/>
            <person name="Podosokorskaya O.A."/>
            <person name="Kovaleva O.L."/>
            <person name="Novikov A."/>
            <person name="Bonch-Osmolovskaya E.A."/>
            <person name="Toshchakov S.V."/>
            <person name="Kublanov I.V."/>
        </authorList>
    </citation>
    <scope>NUCLEOTIDE SEQUENCE [LARGE SCALE GENOMIC DNA]</scope>
    <source>
        <strain evidence="3 4">2918</strain>
    </source>
</reference>
<dbReference type="SUPFAM" id="SSF55347">
    <property type="entry name" value="Glyceraldehyde-3-phosphate dehydrogenase-like, C-terminal domain"/>
    <property type="match status" value="1"/>
</dbReference>
<dbReference type="Proteomes" id="UP000542342">
    <property type="component" value="Unassembled WGS sequence"/>
</dbReference>
<keyword evidence="4" id="KW-1185">Reference proteome</keyword>
<dbReference type="Pfam" id="PF01408">
    <property type="entry name" value="GFO_IDH_MocA"/>
    <property type="match status" value="1"/>
</dbReference>
<proteinExistence type="predicted"/>
<accession>A0A7V8VBD4</accession>
<dbReference type="Gene3D" id="3.40.50.720">
    <property type="entry name" value="NAD(P)-binding Rossmann-like Domain"/>
    <property type="match status" value="1"/>
</dbReference>
<dbReference type="Gene3D" id="3.30.360.10">
    <property type="entry name" value="Dihydrodipicolinate Reductase, domain 2"/>
    <property type="match status" value="1"/>
</dbReference>
<feature type="domain" description="Gfo/Idh/MocA-like oxidoreductase bacterial type C-terminal" evidence="2">
    <location>
        <begin position="203"/>
        <end position="290"/>
    </location>
</feature>
<dbReference type="GO" id="GO:0000166">
    <property type="term" value="F:nucleotide binding"/>
    <property type="evidence" value="ECO:0007669"/>
    <property type="project" value="InterPro"/>
</dbReference>
<dbReference type="NCBIfam" id="TIGR01409">
    <property type="entry name" value="TAT_signal_seq"/>
    <property type="match status" value="1"/>
</dbReference>
<evidence type="ECO:0000259" key="1">
    <source>
        <dbReference type="Pfam" id="PF01408"/>
    </source>
</evidence>